<evidence type="ECO:0000256" key="6">
    <source>
        <dbReference type="ARBA" id="ARBA00022989"/>
    </source>
</evidence>
<keyword evidence="7 8" id="KW-0472">Membrane</keyword>
<feature type="transmembrane region" description="Helical" evidence="8">
    <location>
        <begin position="112"/>
        <end position="129"/>
    </location>
</feature>
<dbReference type="RefSeq" id="WP_262429225.1">
    <property type="nucleotide sequence ID" value="NZ_JACRTG010000016.1"/>
</dbReference>
<feature type="transmembrane region" description="Helical" evidence="8">
    <location>
        <begin position="182"/>
        <end position="200"/>
    </location>
</feature>
<evidence type="ECO:0000256" key="8">
    <source>
        <dbReference type="SAM" id="Phobius"/>
    </source>
</evidence>
<feature type="transmembrane region" description="Helical" evidence="8">
    <location>
        <begin position="269"/>
        <end position="290"/>
    </location>
</feature>
<keyword evidence="4" id="KW-0309">Germination</keyword>
<evidence type="ECO:0000256" key="4">
    <source>
        <dbReference type="ARBA" id="ARBA00022544"/>
    </source>
</evidence>
<keyword evidence="3" id="KW-0813">Transport</keyword>
<evidence type="ECO:0000313" key="10">
    <source>
        <dbReference type="Proteomes" id="UP000601171"/>
    </source>
</evidence>
<keyword evidence="5 8" id="KW-0812">Transmembrane</keyword>
<keyword evidence="10" id="KW-1185">Reference proteome</keyword>
<gene>
    <name evidence="9" type="ORF">H8707_05960</name>
</gene>
<comment type="caution">
    <text evidence="9">The sequence shown here is derived from an EMBL/GenBank/DDBJ whole genome shotgun (WGS) entry which is preliminary data.</text>
</comment>
<name>A0A926EUK0_9FIRM</name>
<feature type="transmembrane region" description="Helical" evidence="8">
    <location>
        <begin position="328"/>
        <end position="348"/>
    </location>
</feature>
<evidence type="ECO:0000256" key="3">
    <source>
        <dbReference type="ARBA" id="ARBA00022448"/>
    </source>
</evidence>
<evidence type="ECO:0000256" key="2">
    <source>
        <dbReference type="ARBA" id="ARBA00007998"/>
    </source>
</evidence>
<dbReference type="NCBIfam" id="TIGR00912">
    <property type="entry name" value="2A0309"/>
    <property type="match status" value="1"/>
</dbReference>
<feature type="transmembrane region" description="Helical" evidence="8">
    <location>
        <begin position="302"/>
        <end position="322"/>
    </location>
</feature>
<evidence type="ECO:0000256" key="7">
    <source>
        <dbReference type="ARBA" id="ARBA00023136"/>
    </source>
</evidence>
<dbReference type="PANTHER" id="PTHR34975:SF2">
    <property type="entry name" value="SPORE GERMINATION PROTEIN A2"/>
    <property type="match status" value="1"/>
</dbReference>
<keyword evidence="6 8" id="KW-1133">Transmembrane helix</keyword>
<dbReference type="InterPro" id="IPR004761">
    <property type="entry name" value="Spore_GerAB"/>
</dbReference>
<dbReference type="AlphaFoldDB" id="A0A926EUK0"/>
<dbReference type="Proteomes" id="UP000601171">
    <property type="component" value="Unassembled WGS sequence"/>
</dbReference>
<protein>
    <submittedName>
        <fullName evidence="9">Endospore germination permease</fullName>
    </submittedName>
</protein>
<feature type="transmembrane region" description="Helical" evidence="8">
    <location>
        <begin position="37"/>
        <end position="58"/>
    </location>
</feature>
<organism evidence="9 10">
    <name type="scientific">Paratissierella segnis</name>
    <dbReference type="NCBI Taxonomy" id="2763679"/>
    <lineage>
        <taxon>Bacteria</taxon>
        <taxon>Bacillati</taxon>
        <taxon>Bacillota</taxon>
        <taxon>Tissierellia</taxon>
        <taxon>Tissierellales</taxon>
        <taxon>Tissierellaceae</taxon>
        <taxon>Paratissierella</taxon>
    </lineage>
</organism>
<evidence type="ECO:0000313" key="9">
    <source>
        <dbReference type="EMBL" id="MBC8587777.1"/>
    </source>
</evidence>
<dbReference type="PANTHER" id="PTHR34975">
    <property type="entry name" value="SPORE GERMINATION PROTEIN A2"/>
    <property type="match status" value="1"/>
</dbReference>
<dbReference type="EMBL" id="JACRTG010000016">
    <property type="protein sequence ID" value="MBC8587777.1"/>
    <property type="molecule type" value="Genomic_DNA"/>
</dbReference>
<feature type="transmembrane region" description="Helical" evidence="8">
    <location>
        <begin position="141"/>
        <end position="162"/>
    </location>
</feature>
<evidence type="ECO:0000256" key="5">
    <source>
        <dbReference type="ARBA" id="ARBA00022692"/>
    </source>
</evidence>
<proteinExistence type="inferred from homology"/>
<reference evidence="9" key="1">
    <citation type="submission" date="2020-08" db="EMBL/GenBank/DDBJ databases">
        <title>Genome public.</title>
        <authorList>
            <person name="Liu C."/>
            <person name="Sun Q."/>
        </authorList>
    </citation>
    <scope>NUCLEOTIDE SEQUENCE</scope>
    <source>
        <strain evidence="9">BX21</strain>
    </source>
</reference>
<feature type="transmembrane region" description="Helical" evidence="8">
    <location>
        <begin position="212"/>
        <end position="233"/>
    </location>
</feature>
<accession>A0A926EUK0</accession>
<comment type="subcellular location">
    <subcellularLocation>
        <location evidence="1">Membrane</location>
        <topology evidence="1">Multi-pass membrane protein</topology>
    </subcellularLocation>
</comment>
<comment type="similarity">
    <text evidence="2">Belongs to the amino acid-polyamine-organocation (APC) superfamily. Spore germination protein (SGP) (TC 2.A.3.9) family.</text>
</comment>
<feature type="transmembrane region" description="Helical" evidence="8">
    <location>
        <begin position="79"/>
        <end position="97"/>
    </location>
</feature>
<dbReference type="GO" id="GO:0009847">
    <property type="term" value="P:spore germination"/>
    <property type="evidence" value="ECO:0007669"/>
    <property type="project" value="InterPro"/>
</dbReference>
<dbReference type="Pfam" id="PF03845">
    <property type="entry name" value="Spore_permease"/>
    <property type="match status" value="1"/>
</dbReference>
<dbReference type="GO" id="GO:0016020">
    <property type="term" value="C:membrane"/>
    <property type="evidence" value="ECO:0007669"/>
    <property type="project" value="UniProtKB-SubCell"/>
</dbReference>
<evidence type="ECO:0000256" key="1">
    <source>
        <dbReference type="ARBA" id="ARBA00004141"/>
    </source>
</evidence>
<sequence length="361" mass="40603">MDTNNISSRNLTSLLVVVILCGSLVNGAFTIAQDTWIAVLLMGILFLPEILIYSRICALFPGKNLYDIIYSIFGRTSRFILTLLMTLYVTVVTGLQLRNFVEFTAVISLQDTPRVVLMVLLLLPVLYLAKEGIQVMARWSFIVCAIIVLNIALTILLSLNIIEVSHILPVMDHSFLDIASNSFTVGTITLGELVMMMAVMGHLNKGESPYKVYLWGVLVGICLFALIILRNILILGPDMEEAAKFSTYMAVRVIDIGKFFERIESSISFIYVLLGITKMSLFMLASATGLSKIFKDMDYRKLLLPISVIVVGIGTVVFKNVFEMFELAWVYRYYALPFQLLIPIIIWIKAEIKKSYSMKNN</sequence>